<keyword evidence="2" id="KW-1185">Reference proteome</keyword>
<proteinExistence type="predicted"/>
<evidence type="ECO:0000313" key="1">
    <source>
        <dbReference type="EMBL" id="QHV94261.1"/>
    </source>
</evidence>
<dbReference type="RefSeq" id="WP_162384684.1">
    <property type="nucleotide sequence ID" value="NZ_CP045997.1"/>
</dbReference>
<reference evidence="1 2" key="1">
    <citation type="submission" date="2019-11" db="EMBL/GenBank/DDBJ databases">
        <title>Spirosoma endbachense sp. nov., isolated from a natural salt meadow.</title>
        <authorList>
            <person name="Rojas J."/>
            <person name="Ambika Manirajan B."/>
            <person name="Ratering S."/>
            <person name="Suarez C."/>
            <person name="Geissler-Plaum R."/>
            <person name="Schnell S."/>
        </authorList>
    </citation>
    <scope>NUCLEOTIDE SEQUENCE [LARGE SCALE GENOMIC DNA]</scope>
    <source>
        <strain evidence="1 2">I-24</strain>
    </source>
</reference>
<sequence length="150" mass="16219">MKCSPLTVILSLLFIVMLGFHRGHAQPPTESSLIVHLVREASQPGAHSEGDVFLLVKIGTVDYIAELESGKVVSQRKAAVAGGGICDTYAEVSINLLDKNKQETAQGAGQILKLSRGKWKMIALSEGDYPCEKLKGIPTRVRTCLKVECN</sequence>
<accession>A0A6P1VLV4</accession>
<organism evidence="1 2">
    <name type="scientific">Spirosoma endbachense</name>
    <dbReference type="NCBI Taxonomy" id="2666025"/>
    <lineage>
        <taxon>Bacteria</taxon>
        <taxon>Pseudomonadati</taxon>
        <taxon>Bacteroidota</taxon>
        <taxon>Cytophagia</taxon>
        <taxon>Cytophagales</taxon>
        <taxon>Cytophagaceae</taxon>
        <taxon>Spirosoma</taxon>
    </lineage>
</organism>
<dbReference type="AlphaFoldDB" id="A0A6P1VLV4"/>
<dbReference type="KEGG" id="senf:GJR95_04145"/>
<dbReference type="Proteomes" id="UP000464577">
    <property type="component" value="Chromosome"/>
</dbReference>
<evidence type="ECO:0000313" key="2">
    <source>
        <dbReference type="Proteomes" id="UP000464577"/>
    </source>
</evidence>
<dbReference type="EMBL" id="CP045997">
    <property type="protein sequence ID" value="QHV94261.1"/>
    <property type="molecule type" value="Genomic_DNA"/>
</dbReference>
<protein>
    <submittedName>
        <fullName evidence="1">Uncharacterized protein</fullName>
    </submittedName>
</protein>
<gene>
    <name evidence="1" type="ORF">GJR95_04145</name>
</gene>
<name>A0A6P1VLV4_9BACT</name>